<evidence type="ECO:0000313" key="1">
    <source>
        <dbReference type="EMBL" id="RUO29501.1"/>
    </source>
</evidence>
<reference evidence="1 2" key="1">
    <citation type="journal article" date="2011" name="Front. Microbiol.">
        <title>Genomic signatures of strain selection and enhancement in Bacillus atrophaeus var. globigii, a historical biowarfare simulant.</title>
        <authorList>
            <person name="Gibbons H.S."/>
            <person name="Broomall S.M."/>
            <person name="McNew L.A."/>
            <person name="Daligault H."/>
            <person name="Chapman C."/>
            <person name="Bruce D."/>
            <person name="Karavis M."/>
            <person name="Krepps M."/>
            <person name="McGregor P.A."/>
            <person name="Hong C."/>
            <person name="Park K.H."/>
            <person name="Akmal A."/>
            <person name="Feldman A."/>
            <person name="Lin J.S."/>
            <person name="Chang W.E."/>
            <person name="Higgs B.W."/>
            <person name="Demirev P."/>
            <person name="Lindquist J."/>
            <person name="Liem A."/>
            <person name="Fochler E."/>
            <person name="Read T.D."/>
            <person name="Tapia R."/>
            <person name="Johnson S."/>
            <person name="Bishop-Lilly K.A."/>
            <person name="Detter C."/>
            <person name="Han C."/>
            <person name="Sozhamannan S."/>
            <person name="Rosenzweig C.N."/>
            <person name="Skowronski E.W."/>
        </authorList>
    </citation>
    <scope>NUCLEOTIDE SEQUENCE [LARGE SCALE GENOMIC DNA]</scope>
    <source>
        <strain evidence="1 2">GYP-17</strain>
    </source>
</reference>
<organism evidence="1 2">
    <name type="scientific">Aliidiomarina sanyensis</name>
    <dbReference type="NCBI Taxonomy" id="1249555"/>
    <lineage>
        <taxon>Bacteria</taxon>
        <taxon>Pseudomonadati</taxon>
        <taxon>Pseudomonadota</taxon>
        <taxon>Gammaproteobacteria</taxon>
        <taxon>Alteromonadales</taxon>
        <taxon>Idiomarinaceae</taxon>
        <taxon>Aliidiomarina</taxon>
    </lineage>
</organism>
<dbReference type="AlphaFoldDB" id="A0A432WBP2"/>
<gene>
    <name evidence="1" type="ORF">CWE11_09645</name>
</gene>
<dbReference type="PROSITE" id="PS51257">
    <property type="entry name" value="PROKAR_LIPOPROTEIN"/>
    <property type="match status" value="1"/>
</dbReference>
<accession>A0A432WBP2</accession>
<comment type="caution">
    <text evidence="1">The sequence shown here is derived from an EMBL/GenBank/DDBJ whole genome shotgun (WGS) entry which is preliminary data.</text>
</comment>
<sequence length="424" mass="47868">MKIDINLSNASFRMFGVLLISLFLSACQSTPHRVESVGPSITGPSGNTIGGPRARTYDYPGEVYLNVAIPVFDPGLPLDRQGNLDYGKVQELDIWPQVRRLEANRFAVDTKTALEETRAFNTIFVTPGADAAADVYVLGTINHSDTETLNLSIRVVDATNEVWGERTFEYRVHEGFYRDAFNQNKDPYEPMFKSIAGYVYDLLMRKSDEDRRHVQRVASLRYAAMYSPESMASYLEERSTRNGVRYRINGMPAEEDPMWQRIQLIQAEDQAFLDGLQANYAAFHGESDASYKDYQRETLPIAAEIRREKARRSAQQFNVLLAAVGTALLVRNSDSTAGEIGAYVLGATALYNLGEAIETNRNLRFQRQQLSEMGNSLDIKVTPQVVEFNNQRIELQGTALEQYTQLRAQLQAIYRLEATPDQQL</sequence>
<dbReference type="EMBL" id="PIPM01000011">
    <property type="protein sequence ID" value="RUO29501.1"/>
    <property type="molecule type" value="Genomic_DNA"/>
</dbReference>
<dbReference type="Proteomes" id="UP000288405">
    <property type="component" value="Unassembled WGS sequence"/>
</dbReference>
<protein>
    <submittedName>
        <fullName evidence="1">Uncharacterized protein</fullName>
    </submittedName>
</protein>
<dbReference type="OrthoDB" id="5487683at2"/>
<evidence type="ECO:0000313" key="2">
    <source>
        <dbReference type="Proteomes" id="UP000288405"/>
    </source>
</evidence>
<dbReference type="RefSeq" id="WP_126777410.1">
    <property type="nucleotide sequence ID" value="NZ_PIPM01000011.1"/>
</dbReference>
<proteinExistence type="predicted"/>
<keyword evidence="2" id="KW-1185">Reference proteome</keyword>
<name>A0A432WBP2_9GAMM</name>